<keyword evidence="4" id="KW-0808">Transferase</keyword>
<reference evidence="13" key="1">
    <citation type="journal article" date="2019" name="Int. J. Syst. Evol. Microbiol.">
        <title>The Global Catalogue of Microorganisms (GCM) 10K type strain sequencing project: providing services to taxonomists for standard genome sequencing and annotation.</title>
        <authorList>
            <consortium name="The Broad Institute Genomics Platform"/>
            <consortium name="The Broad Institute Genome Sequencing Center for Infectious Disease"/>
            <person name="Wu L."/>
            <person name="Ma J."/>
        </authorList>
    </citation>
    <scope>NUCLEOTIDE SEQUENCE [LARGE SCALE GENOMIC DNA]</scope>
    <source>
        <strain evidence="13">CGMCC 4.1469</strain>
    </source>
</reference>
<dbReference type="PROSITE" id="PS00595">
    <property type="entry name" value="AA_TRANSFER_CLASS_5"/>
    <property type="match status" value="1"/>
</dbReference>
<accession>A0ABW0KMQ4</accession>
<dbReference type="Proteomes" id="UP001596052">
    <property type="component" value="Unassembled WGS sequence"/>
</dbReference>
<dbReference type="Gene3D" id="3.40.640.10">
    <property type="entry name" value="Type I PLP-dependent aspartate aminotransferase-like (Major domain)"/>
    <property type="match status" value="1"/>
</dbReference>
<evidence type="ECO:0000256" key="10">
    <source>
        <dbReference type="RuleBase" id="RU004504"/>
    </source>
</evidence>
<name>A0ABW0KMQ4_9BACT</name>
<dbReference type="InterPro" id="IPR000192">
    <property type="entry name" value="Aminotrans_V_dom"/>
</dbReference>
<dbReference type="InterPro" id="IPR015421">
    <property type="entry name" value="PyrdxlP-dep_Trfase_major"/>
</dbReference>
<keyword evidence="6" id="KW-0663">Pyridoxal phosphate</keyword>
<dbReference type="PANTHER" id="PTHR11601:SF34">
    <property type="entry name" value="CYSTEINE DESULFURASE"/>
    <property type="match status" value="1"/>
</dbReference>
<keyword evidence="5" id="KW-0479">Metal-binding</keyword>
<dbReference type="InterPro" id="IPR020578">
    <property type="entry name" value="Aminotrans_V_PyrdxlP_BS"/>
</dbReference>
<dbReference type="PANTHER" id="PTHR11601">
    <property type="entry name" value="CYSTEINE DESULFURYLASE FAMILY MEMBER"/>
    <property type="match status" value="1"/>
</dbReference>
<comment type="catalytic activity">
    <reaction evidence="9">
        <text>(sulfur carrier)-H + L-cysteine = (sulfur carrier)-SH + L-alanine</text>
        <dbReference type="Rhea" id="RHEA:43892"/>
        <dbReference type="Rhea" id="RHEA-COMP:14737"/>
        <dbReference type="Rhea" id="RHEA-COMP:14739"/>
        <dbReference type="ChEBI" id="CHEBI:29917"/>
        <dbReference type="ChEBI" id="CHEBI:35235"/>
        <dbReference type="ChEBI" id="CHEBI:57972"/>
        <dbReference type="ChEBI" id="CHEBI:64428"/>
        <dbReference type="EC" id="2.8.1.7"/>
    </reaction>
</comment>
<evidence type="ECO:0000256" key="3">
    <source>
        <dbReference type="ARBA" id="ARBA00012239"/>
    </source>
</evidence>
<gene>
    <name evidence="12" type="ORF">ACFQDI_07970</name>
</gene>
<evidence type="ECO:0000259" key="11">
    <source>
        <dbReference type="Pfam" id="PF00266"/>
    </source>
</evidence>
<feature type="domain" description="Aminotransferase class V" evidence="11">
    <location>
        <begin position="2"/>
        <end position="363"/>
    </location>
</feature>
<dbReference type="Gene3D" id="1.10.260.50">
    <property type="match status" value="1"/>
</dbReference>
<evidence type="ECO:0000256" key="6">
    <source>
        <dbReference type="ARBA" id="ARBA00022898"/>
    </source>
</evidence>
<keyword evidence="13" id="KW-1185">Reference proteome</keyword>
<keyword evidence="8" id="KW-0411">Iron-sulfur</keyword>
<proteinExistence type="inferred from homology"/>
<comment type="cofactor">
    <cofactor evidence="1 10">
        <name>pyridoxal 5'-phosphate</name>
        <dbReference type="ChEBI" id="CHEBI:597326"/>
    </cofactor>
</comment>
<comment type="caution">
    <text evidence="12">The sequence shown here is derived from an EMBL/GenBank/DDBJ whole genome shotgun (WGS) entry which is preliminary data.</text>
</comment>
<dbReference type="InterPro" id="IPR016454">
    <property type="entry name" value="Cysteine_dSase"/>
</dbReference>
<keyword evidence="7" id="KW-0408">Iron</keyword>
<sequence length="391" mass="41387">MIYLDANATTPVDPAVLEAMLPFLREHYANPSASYAGGRRVRRALEGARAQVAALLGASTGEIIFTSGATESINTVHASVRALWPEKPEIVISGTEHAAVLESTRRWQADGGKVVTVPVHPDGRVDLDALRTLLRPGITALVSIMWANNETGVVAPMNEIVSLAHAAGALVHTDAVQAAGKIHLDVQTTPVDFLSLSGHKMHAPKGIGALYASQRVRFEPLLMGGGQENERRGGTENVPGIVALGMAAELARLHLEDGTKGRLKTLRDRFEHLIHAALPETRIHGCLTHRLHTTSSLCLPGLDAAGMLILLDQAGIACSAGSACHTGALHASHVLEAMGVSARDAACTLRVSFSRFNTKADAEEAAHVVIESAHKMREAQGCEPAVISHTT</sequence>
<evidence type="ECO:0000313" key="12">
    <source>
        <dbReference type="EMBL" id="MFC5454783.1"/>
    </source>
</evidence>
<evidence type="ECO:0000256" key="1">
    <source>
        <dbReference type="ARBA" id="ARBA00001933"/>
    </source>
</evidence>
<dbReference type="PIRSF" id="PIRSF005572">
    <property type="entry name" value="NifS"/>
    <property type="match status" value="1"/>
</dbReference>
<dbReference type="Pfam" id="PF00266">
    <property type="entry name" value="Aminotran_5"/>
    <property type="match status" value="1"/>
</dbReference>
<evidence type="ECO:0000256" key="2">
    <source>
        <dbReference type="ARBA" id="ARBA00006490"/>
    </source>
</evidence>
<protein>
    <recommendedName>
        <fullName evidence="3">cysteine desulfurase</fullName>
        <ecNumber evidence="3">2.8.1.7</ecNumber>
    </recommendedName>
</protein>
<dbReference type="InterPro" id="IPR015422">
    <property type="entry name" value="PyrdxlP-dep_Trfase_small"/>
</dbReference>
<dbReference type="SUPFAM" id="SSF53383">
    <property type="entry name" value="PLP-dependent transferases"/>
    <property type="match status" value="1"/>
</dbReference>
<evidence type="ECO:0000256" key="5">
    <source>
        <dbReference type="ARBA" id="ARBA00022723"/>
    </source>
</evidence>
<evidence type="ECO:0000256" key="4">
    <source>
        <dbReference type="ARBA" id="ARBA00022679"/>
    </source>
</evidence>
<dbReference type="EC" id="2.8.1.7" evidence="3"/>
<dbReference type="EMBL" id="JBHSMQ010000002">
    <property type="protein sequence ID" value="MFC5454783.1"/>
    <property type="molecule type" value="Genomic_DNA"/>
</dbReference>
<evidence type="ECO:0000256" key="9">
    <source>
        <dbReference type="ARBA" id="ARBA00050776"/>
    </source>
</evidence>
<dbReference type="Gene3D" id="3.90.1150.10">
    <property type="entry name" value="Aspartate Aminotransferase, domain 1"/>
    <property type="match status" value="1"/>
</dbReference>
<evidence type="ECO:0000313" key="13">
    <source>
        <dbReference type="Proteomes" id="UP001596052"/>
    </source>
</evidence>
<evidence type="ECO:0000256" key="8">
    <source>
        <dbReference type="ARBA" id="ARBA00023014"/>
    </source>
</evidence>
<evidence type="ECO:0000256" key="7">
    <source>
        <dbReference type="ARBA" id="ARBA00023004"/>
    </source>
</evidence>
<dbReference type="InterPro" id="IPR015424">
    <property type="entry name" value="PyrdxlP-dep_Trfase"/>
</dbReference>
<dbReference type="RefSeq" id="WP_377165219.1">
    <property type="nucleotide sequence ID" value="NZ_JBHSMQ010000002.1"/>
</dbReference>
<organism evidence="12 13">
    <name type="scientific">Prosthecobacter fluviatilis</name>
    <dbReference type="NCBI Taxonomy" id="445931"/>
    <lineage>
        <taxon>Bacteria</taxon>
        <taxon>Pseudomonadati</taxon>
        <taxon>Verrucomicrobiota</taxon>
        <taxon>Verrucomicrobiia</taxon>
        <taxon>Verrucomicrobiales</taxon>
        <taxon>Verrucomicrobiaceae</taxon>
        <taxon>Prosthecobacter</taxon>
    </lineage>
</organism>
<comment type="similarity">
    <text evidence="2">Belongs to the class-V pyridoxal-phosphate-dependent aminotransferase family. NifS/IscS subfamily.</text>
</comment>